<protein>
    <submittedName>
        <fullName evidence="10">Subtilisin family serine protease</fullName>
    </submittedName>
</protein>
<dbReference type="PRINTS" id="PR00723">
    <property type="entry name" value="SUBTILISIN"/>
</dbReference>
<dbReference type="GO" id="GO:0006508">
    <property type="term" value="P:proteolysis"/>
    <property type="evidence" value="ECO:0007669"/>
    <property type="project" value="UniProtKB-KW"/>
</dbReference>
<comment type="caution">
    <text evidence="10">The sequence shown here is derived from an EMBL/GenBank/DDBJ whole genome shotgun (WGS) entry which is preliminary data.</text>
</comment>
<evidence type="ECO:0000256" key="5">
    <source>
        <dbReference type="PROSITE-ProRule" id="PRU01240"/>
    </source>
</evidence>
<evidence type="ECO:0000256" key="2">
    <source>
        <dbReference type="ARBA" id="ARBA00022670"/>
    </source>
</evidence>
<dbReference type="SUPFAM" id="SSF52743">
    <property type="entry name" value="Subtilisin-like"/>
    <property type="match status" value="1"/>
</dbReference>
<dbReference type="Gene3D" id="3.40.50.200">
    <property type="entry name" value="Peptidase S8/S53 domain"/>
    <property type="match status" value="1"/>
</dbReference>
<keyword evidence="7" id="KW-1133">Transmembrane helix</keyword>
<feature type="chain" id="PRO_5030105484" evidence="8">
    <location>
        <begin position="31"/>
        <end position="467"/>
    </location>
</feature>
<reference evidence="10 11" key="1">
    <citation type="submission" date="2019-06" db="EMBL/GenBank/DDBJ databases">
        <title>Sequencing the genomes of 1000 actinobacteria strains.</title>
        <authorList>
            <person name="Klenk H.-P."/>
        </authorList>
    </citation>
    <scope>NUCLEOTIDE SEQUENCE [LARGE SCALE GENOMIC DNA]</scope>
    <source>
        <strain evidence="10 11">DSM 20427</strain>
    </source>
</reference>
<keyword evidence="11" id="KW-1185">Reference proteome</keyword>
<evidence type="ECO:0000256" key="8">
    <source>
        <dbReference type="SAM" id="SignalP"/>
    </source>
</evidence>
<dbReference type="InterPro" id="IPR023828">
    <property type="entry name" value="Peptidase_S8_Ser-AS"/>
</dbReference>
<evidence type="ECO:0000313" key="11">
    <source>
        <dbReference type="Proteomes" id="UP000319804"/>
    </source>
</evidence>
<feature type="region of interest" description="Disordered" evidence="6">
    <location>
        <begin position="41"/>
        <end position="64"/>
    </location>
</feature>
<name>A0A4Y3ULK2_9MICO</name>
<dbReference type="PANTHER" id="PTHR43806:SF11">
    <property type="entry name" value="CEREVISIN-RELATED"/>
    <property type="match status" value="1"/>
</dbReference>
<keyword evidence="7" id="KW-0812">Transmembrane</keyword>
<dbReference type="InterPro" id="IPR015500">
    <property type="entry name" value="Peptidase_S8_subtilisin-rel"/>
</dbReference>
<dbReference type="InterPro" id="IPR022398">
    <property type="entry name" value="Peptidase_S8_His-AS"/>
</dbReference>
<evidence type="ECO:0000256" key="6">
    <source>
        <dbReference type="SAM" id="MobiDB-lite"/>
    </source>
</evidence>
<feature type="active site" description="Charge relay system" evidence="5">
    <location>
        <position position="138"/>
    </location>
</feature>
<keyword evidence="8" id="KW-0732">Signal</keyword>
<dbReference type="InterPro" id="IPR036852">
    <property type="entry name" value="Peptidase_S8/S53_dom_sf"/>
</dbReference>
<evidence type="ECO:0000256" key="7">
    <source>
        <dbReference type="SAM" id="Phobius"/>
    </source>
</evidence>
<feature type="active site" description="Charge relay system" evidence="5">
    <location>
        <position position="300"/>
    </location>
</feature>
<proteinExistence type="inferred from homology"/>
<accession>A0A4Y3ULK2</accession>
<keyword evidence="3 5" id="KW-0378">Hydrolase</keyword>
<dbReference type="PANTHER" id="PTHR43806">
    <property type="entry name" value="PEPTIDASE S8"/>
    <property type="match status" value="1"/>
</dbReference>
<evidence type="ECO:0000313" key="10">
    <source>
        <dbReference type="EMBL" id="TQN00923.1"/>
    </source>
</evidence>
<dbReference type="Proteomes" id="UP000319804">
    <property type="component" value="Unassembled WGS sequence"/>
</dbReference>
<evidence type="ECO:0000256" key="4">
    <source>
        <dbReference type="ARBA" id="ARBA00022825"/>
    </source>
</evidence>
<evidence type="ECO:0000256" key="3">
    <source>
        <dbReference type="ARBA" id="ARBA00022801"/>
    </source>
</evidence>
<dbReference type="InterPro" id="IPR050131">
    <property type="entry name" value="Peptidase_S8_subtilisin-like"/>
</dbReference>
<evidence type="ECO:0000256" key="1">
    <source>
        <dbReference type="ARBA" id="ARBA00011073"/>
    </source>
</evidence>
<dbReference type="PROSITE" id="PS51892">
    <property type="entry name" value="SUBTILASE"/>
    <property type="match status" value="1"/>
</dbReference>
<dbReference type="GO" id="GO:0004252">
    <property type="term" value="F:serine-type endopeptidase activity"/>
    <property type="evidence" value="ECO:0007669"/>
    <property type="project" value="UniProtKB-UniRule"/>
</dbReference>
<dbReference type="InterPro" id="IPR000209">
    <property type="entry name" value="Peptidase_S8/S53_dom"/>
</dbReference>
<comment type="similarity">
    <text evidence="1 5">Belongs to the peptidase S8 family.</text>
</comment>
<evidence type="ECO:0000259" key="9">
    <source>
        <dbReference type="Pfam" id="PF00082"/>
    </source>
</evidence>
<keyword evidence="7" id="KW-0472">Membrane</keyword>
<dbReference type="Pfam" id="PF00082">
    <property type="entry name" value="Peptidase_S8"/>
    <property type="match status" value="1"/>
</dbReference>
<organism evidence="10 11">
    <name type="scientific">Microbacterium lacticum</name>
    <dbReference type="NCBI Taxonomy" id="33885"/>
    <lineage>
        <taxon>Bacteria</taxon>
        <taxon>Bacillati</taxon>
        <taxon>Actinomycetota</taxon>
        <taxon>Actinomycetes</taxon>
        <taxon>Micrococcales</taxon>
        <taxon>Microbacteriaceae</taxon>
        <taxon>Microbacterium</taxon>
    </lineage>
</organism>
<dbReference type="PROSITE" id="PS00138">
    <property type="entry name" value="SUBTILASE_SER"/>
    <property type="match status" value="1"/>
</dbReference>
<feature type="domain" description="Peptidase S8/S53" evidence="9">
    <location>
        <begin position="90"/>
        <end position="350"/>
    </location>
</feature>
<keyword evidence="2 5" id="KW-0645">Protease</keyword>
<gene>
    <name evidence="10" type="ORF">FHX68_1051</name>
</gene>
<feature type="active site" description="Charge relay system" evidence="5">
    <location>
        <position position="99"/>
    </location>
</feature>
<sequence>MNARRAGRVAVSAAAIAMTVVLGGASIAPAVDEAPPGATAPVAAPVPSPGVPSPRVSSPGVGAGAEDPARAAEYWLDEYGIRTAWQTTRGKGSTIAIIDTGIGRSPVEFAGAVAGGADFSGVGASDGRMPVGAVDANHGSWVASLAASRGTGAGTGMIGVAPEAQLLSISIGFGESSSVPLVQQVADAMRWAVDHDADIINLSFTTNTLSWDPLWDDAFQYAFDHDVVVIVAAGNKGSGTDEVGAPATIPGVLTVGGVNRAGAASEEASTQGITIGISAPSEELLGVSADGQLVVWNGTSGAAPIVAGIAALVRSAHPELDADNVINRIIRTAKPAAGATRTPDPSYGYGLVDAAAAVTANVASVSSSPLGMTLTEWVRLYRRADVAPAPQPTATASVPDLPAADRVDVRSPLLPNADSLRYGTVPLMAGTLAAILVALGVTAAARRIRSERAPRTPSRPSKEYFHL</sequence>
<feature type="signal peptide" evidence="8">
    <location>
        <begin position="1"/>
        <end position="30"/>
    </location>
</feature>
<dbReference type="AlphaFoldDB" id="A0A4Y3ULK2"/>
<dbReference type="EMBL" id="VFPS01000001">
    <property type="protein sequence ID" value="TQN00923.1"/>
    <property type="molecule type" value="Genomic_DNA"/>
</dbReference>
<keyword evidence="4 5" id="KW-0720">Serine protease</keyword>
<dbReference type="PROSITE" id="PS00137">
    <property type="entry name" value="SUBTILASE_HIS"/>
    <property type="match status" value="1"/>
</dbReference>
<feature type="transmembrane region" description="Helical" evidence="7">
    <location>
        <begin position="425"/>
        <end position="445"/>
    </location>
</feature>
<dbReference type="RefSeq" id="WP_229661466.1">
    <property type="nucleotide sequence ID" value="NZ_BJNA01000007.1"/>
</dbReference>